<dbReference type="AlphaFoldDB" id="A0A9Q3PBG8"/>
<organism evidence="1 2">
    <name type="scientific">Austropuccinia psidii MF-1</name>
    <dbReference type="NCBI Taxonomy" id="1389203"/>
    <lineage>
        <taxon>Eukaryota</taxon>
        <taxon>Fungi</taxon>
        <taxon>Dikarya</taxon>
        <taxon>Basidiomycota</taxon>
        <taxon>Pucciniomycotina</taxon>
        <taxon>Pucciniomycetes</taxon>
        <taxon>Pucciniales</taxon>
        <taxon>Sphaerophragmiaceae</taxon>
        <taxon>Austropuccinia</taxon>
    </lineage>
</organism>
<dbReference type="EMBL" id="AVOT02060146">
    <property type="protein sequence ID" value="MBW0553686.1"/>
    <property type="molecule type" value="Genomic_DNA"/>
</dbReference>
<proteinExistence type="predicted"/>
<dbReference type="OrthoDB" id="10068564at2759"/>
<protein>
    <submittedName>
        <fullName evidence="1">Uncharacterized protein</fullName>
    </submittedName>
</protein>
<comment type="caution">
    <text evidence="1">The sequence shown here is derived from an EMBL/GenBank/DDBJ whole genome shotgun (WGS) entry which is preliminary data.</text>
</comment>
<name>A0A9Q3PBG8_9BASI</name>
<accession>A0A9Q3PBG8</accession>
<keyword evidence="2" id="KW-1185">Reference proteome</keyword>
<sequence length="96" mass="10959">MDQNLEEMMRRFCAYGLEFKESDGFTIDWCTMTPALALAYRTSIHPSTGKTPAILEKVWNPRLPGDTLRKDLIDIDPTASSFKIILDKVKNHSKKV</sequence>
<gene>
    <name evidence="1" type="ORF">O181_093401</name>
</gene>
<evidence type="ECO:0000313" key="1">
    <source>
        <dbReference type="EMBL" id="MBW0553686.1"/>
    </source>
</evidence>
<reference evidence="1" key="1">
    <citation type="submission" date="2021-03" db="EMBL/GenBank/DDBJ databases">
        <title>Draft genome sequence of rust myrtle Austropuccinia psidii MF-1, a brazilian biotype.</title>
        <authorList>
            <person name="Quecine M.C."/>
            <person name="Pachon D.M.R."/>
            <person name="Bonatelli M.L."/>
            <person name="Correr F.H."/>
            <person name="Franceschini L.M."/>
            <person name="Leite T.F."/>
            <person name="Margarido G.R.A."/>
            <person name="Almeida C.A."/>
            <person name="Ferrarezi J.A."/>
            <person name="Labate C.A."/>
        </authorList>
    </citation>
    <scope>NUCLEOTIDE SEQUENCE</scope>
    <source>
        <strain evidence="1">MF-1</strain>
    </source>
</reference>
<dbReference type="Proteomes" id="UP000765509">
    <property type="component" value="Unassembled WGS sequence"/>
</dbReference>
<evidence type="ECO:0000313" key="2">
    <source>
        <dbReference type="Proteomes" id="UP000765509"/>
    </source>
</evidence>